<dbReference type="RefSeq" id="WP_132118805.1">
    <property type="nucleotide sequence ID" value="NZ_SLWS01000005.1"/>
</dbReference>
<dbReference type="PANTHER" id="PTHR37017">
    <property type="entry name" value="AB HYDROLASE-1 DOMAIN-CONTAINING PROTEIN-RELATED"/>
    <property type="match status" value="1"/>
</dbReference>
<protein>
    <submittedName>
        <fullName evidence="2">Alpha/beta hydrolase family protein</fullName>
    </submittedName>
</protein>
<keyword evidence="3" id="KW-1185">Reference proteome</keyword>
<comment type="caution">
    <text evidence="2">The sequence shown here is derived from an EMBL/GenBank/DDBJ whole genome shotgun (WGS) entry which is preliminary data.</text>
</comment>
<dbReference type="InterPro" id="IPR029058">
    <property type="entry name" value="AB_hydrolase_fold"/>
</dbReference>
<feature type="domain" description="AB hydrolase-1" evidence="1">
    <location>
        <begin position="5"/>
        <end position="211"/>
    </location>
</feature>
<proteinExistence type="predicted"/>
<evidence type="ECO:0000259" key="1">
    <source>
        <dbReference type="Pfam" id="PF12697"/>
    </source>
</evidence>
<keyword evidence="2" id="KW-0378">Hydrolase</keyword>
<accession>A0A4R2JET5</accession>
<dbReference type="Pfam" id="PF12697">
    <property type="entry name" value="Abhydrolase_6"/>
    <property type="match status" value="1"/>
</dbReference>
<dbReference type="EMBL" id="SLWS01000005">
    <property type="protein sequence ID" value="TCO58211.1"/>
    <property type="molecule type" value="Genomic_DNA"/>
</dbReference>
<dbReference type="GO" id="GO:0016787">
    <property type="term" value="F:hydrolase activity"/>
    <property type="evidence" value="ECO:0007669"/>
    <property type="project" value="UniProtKB-KW"/>
</dbReference>
<dbReference type="Proteomes" id="UP000295680">
    <property type="component" value="Unassembled WGS sequence"/>
</dbReference>
<evidence type="ECO:0000313" key="2">
    <source>
        <dbReference type="EMBL" id="TCO58211.1"/>
    </source>
</evidence>
<gene>
    <name evidence="2" type="ORF">EV192_105276</name>
</gene>
<dbReference type="InterPro" id="IPR052897">
    <property type="entry name" value="Sec-Metab_Biosynth_Hydrolase"/>
</dbReference>
<reference evidence="2 3" key="1">
    <citation type="submission" date="2019-03" db="EMBL/GenBank/DDBJ databases">
        <title>Genomic Encyclopedia of Type Strains, Phase IV (KMG-IV): sequencing the most valuable type-strain genomes for metagenomic binning, comparative biology and taxonomic classification.</title>
        <authorList>
            <person name="Goeker M."/>
        </authorList>
    </citation>
    <scope>NUCLEOTIDE SEQUENCE [LARGE SCALE GENOMIC DNA]</scope>
    <source>
        <strain evidence="2 3">DSM 45934</strain>
    </source>
</reference>
<dbReference type="OrthoDB" id="9773549at2"/>
<sequence length="220" mass="24099">MSTYVLVPGACHGGWCFASLTTPLRRLGHDVHPITLTGLAANQSAAGVNLETHIADVLGLLSDEQIEDAVLVGHSYGGVVITGVADRAPDRVRSLVYLDAFVPADGESCWTLTNDEQRAWYTSVDETGFGTRPLPFFDPRAKPHPLATLLQPIRLTGTLDRFARRDYVYAERWAGESPFTPTLERLRDDPQWNVHTLDGGHNLMRDVPADVLKILQAATG</sequence>
<dbReference type="AlphaFoldDB" id="A0A4R2JET5"/>
<evidence type="ECO:0000313" key="3">
    <source>
        <dbReference type="Proteomes" id="UP000295680"/>
    </source>
</evidence>
<dbReference type="PANTHER" id="PTHR37017:SF11">
    <property type="entry name" value="ESTERASE_LIPASE_THIOESTERASE DOMAIN-CONTAINING PROTEIN"/>
    <property type="match status" value="1"/>
</dbReference>
<organism evidence="2 3">
    <name type="scientific">Actinocrispum wychmicini</name>
    <dbReference type="NCBI Taxonomy" id="1213861"/>
    <lineage>
        <taxon>Bacteria</taxon>
        <taxon>Bacillati</taxon>
        <taxon>Actinomycetota</taxon>
        <taxon>Actinomycetes</taxon>
        <taxon>Pseudonocardiales</taxon>
        <taxon>Pseudonocardiaceae</taxon>
        <taxon>Actinocrispum</taxon>
    </lineage>
</organism>
<name>A0A4R2JET5_9PSEU</name>
<dbReference type="SUPFAM" id="SSF53474">
    <property type="entry name" value="alpha/beta-Hydrolases"/>
    <property type="match status" value="1"/>
</dbReference>
<dbReference type="Gene3D" id="3.40.50.1820">
    <property type="entry name" value="alpha/beta hydrolase"/>
    <property type="match status" value="1"/>
</dbReference>
<dbReference type="InterPro" id="IPR000073">
    <property type="entry name" value="AB_hydrolase_1"/>
</dbReference>